<comment type="caution">
    <text evidence="1">The sequence shown here is derived from an EMBL/GenBank/DDBJ whole genome shotgun (WGS) entry which is preliminary data.</text>
</comment>
<proteinExistence type="predicted"/>
<reference evidence="2" key="1">
    <citation type="submission" date="2017-03" db="EMBL/GenBank/DDBJ databases">
        <title>Genomes of endolithic fungi from Antarctica.</title>
        <authorList>
            <person name="Coleine C."/>
            <person name="Masonjones S."/>
            <person name="Stajich J.E."/>
        </authorList>
    </citation>
    <scope>NUCLEOTIDE SEQUENCE [LARGE SCALE GENOMIC DNA]</scope>
    <source>
        <strain evidence="2">CCFEE 5527</strain>
    </source>
</reference>
<dbReference type="AlphaFoldDB" id="A0A1V8T8H3"/>
<gene>
    <name evidence="1" type="ORF">B0A48_07169</name>
</gene>
<protein>
    <submittedName>
        <fullName evidence="1">Uncharacterized protein</fullName>
    </submittedName>
</protein>
<dbReference type="InParanoid" id="A0A1V8T8H3"/>
<dbReference type="Proteomes" id="UP000192596">
    <property type="component" value="Unassembled WGS sequence"/>
</dbReference>
<keyword evidence="2" id="KW-1185">Reference proteome</keyword>
<evidence type="ECO:0000313" key="1">
    <source>
        <dbReference type="EMBL" id="OQO07472.1"/>
    </source>
</evidence>
<evidence type="ECO:0000313" key="2">
    <source>
        <dbReference type="Proteomes" id="UP000192596"/>
    </source>
</evidence>
<accession>A0A1V8T8H3</accession>
<name>A0A1V8T8H3_9PEZI</name>
<sequence length="111" mass="12404">MAAPLHTCQFFLNNELTPVSCTTAPPICPICDDPATDPRSRERGKKRHLRPELLGWSTTLRKEQKLLRSLRRLRRGLRGLRGSRSAFSGVQGELGEDGFLGRAEMMGASNR</sequence>
<organism evidence="1 2">
    <name type="scientific">Cryoendolithus antarcticus</name>
    <dbReference type="NCBI Taxonomy" id="1507870"/>
    <lineage>
        <taxon>Eukaryota</taxon>
        <taxon>Fungi</taxon>
        <taxon>Dikarya</taxon>
        <taxon>Ascomycota</taxon>
        <taxon>Pezizomycotina</taxon>
        <taxon>Dothideomycetes</taxon>
        <taxon>Dothideomycetidae</taxon>
        <taxon>Cladosporiales</taxon>
        <taxon>Cladosporiaceae</taxon>
        <taxon>Cryoendolithus</taxon>
    </lineage>
</organism>
<dbReference type="EMBL" id="NAJO01000014">
    <property type="protein sequence ID" value="OQO07472.1"/>
    <property type="molecule type" value="Genomic_DNA"/>
</dbReference>